<dbReference type="InterPro" id="IPR013324">
    <property type="entry name" value="RNA_pol_sigma_r3/r4-like"/>
</dbReference>
<evidence type="ECO:0000256" key="5">
    <source>
        <dbReference type="SAM" id="MobiDB-lite"/>
    </source>
</evidence>
<dbReference type="InterPro" id="IPR014284">
    <property type="entry name" value="RNA_pol_sigma-70_dom"/>
</dbReference>
<dbReference type="Gene3D" id="1.10.10.10">
    <property type="entry name" value="Winged helix-like DNA-binding domain superfamily/Winged helix DNA-binding domain"/>
    <property type="match status" value="1"/>
</dbReference>
<dbReference type="CDD" id="cd06171">
    <property type="entry name" value="Sigma70_r4"/>
    <property type="match status" value="1"/>
</dbReference>
<dbReference type="Pfam" id="PF08281">
    <property type="entry name" value="Sigma70_r4_2"/>
    <property type="match status" value="1"/>
</dbReference>
<evidence type="ECO:0000256" key="4">
    <source>
        <dbReference type="ARBA" id="ARBA00023163"/>
    </source>
</evidence>
<comment type="caution">
    <text evidence="8">The sequence shown here is derived from an EMBL/GenBank/DDBJ whole genome shotgun (WGS) entry which is preliminary data.</text>
</comment>
<dbReference type="EMBL" id="JAWXXV010000001">
    <property type="protein sequence ID" value="MDX5985675.1"/>
    <property type="molecule type" value="Genomic_DNA"/>
</dbReference>
<dbReference type="InterPro" id="IPR039425">
    <property type="entry name" value="RNA_pol_sigma-70-like"/>
</dbReference>
<dbReference type="RefSeq" id="WP_010407587.1">
    <property type="nucleotide sequence ID" value="NZ_JAWXXV010000001.1"/>
</dbReference>
<feature type="region of interest" description="Disordered" evidence="5">
    <location>
        <begin position="1"/>
        <end position="30"/>
    </location>
</feature>
<evidence type="ECO:0000259" key="7">
    <source>
        <dbReference type="Pfam" id="PF08281"/>
    </source>
</evidence>
<evidence type="ECO:0000256" key="3">
    <source>
        <dbReference type="ARBA" id="ARBA00023082"/>
    </source>
</evidence>
<dbReference type="InterPro" id="IPR007627">
    <property type="entry name" value="RNA_pol_sigma70_r2"/>
</dbReference>
<reference evidence="8 9" key="1">
    <citation type="submission" date="2023-11" db="EMBL/GenBank/DDBJ databases">
        <title>MicrobeMod: A computational toolkit for identifying prokaryotic methylation and restriction-modification with nanopore sequencing.</title>
        <authorList>
            <person name="Crits-Christoph A."/>
            <person name="Kang S.C."/>
            <person name="Lee H."/>
            <person name="Ostrov N."/>
        </authorList>
    </citation>
    <scope>NUCLEOTIDE SEQUENCE [LARGE SCALE GENOMIC DNA]</scope>
    <source>
        <strain evidence="8 9">ATCC 14820</strain>
    </source>
</reference>
<keyword evidence="4" id="KW-0804">Transcription</keyword>
<dbReference type="InterPro" id="IPR036388">
    <property type="entry name" value="WH-like_DNA-bd_sf"/>
</dbReference>
<keyword evidence="2" id="KW-0805">Transcription regulation</keyword>
<evidence type="ECO:0000256" key="2">
    <source>
        <dbReference type="ARBA" id="ARBA00023015"/>
    </source>
</evidence>
<evidence type="ECO:0000313" key="9">
    <source>
        <dbReference type="Proteomes" id="UP001279660"/>
    </source>
</evidence>
<dbReference type="InterPro" id="IPR013325">
    <property type="entry name" value="RNA_pol_sigma_r2"/>
</dbReference>
<evidence type="ECO:0000256" key="1">
    <source>
        <dbReference type="ARBA" id="ARBA00010641"/>
    </source>
</evidence>
<proteinExistence type="inferred from homology"/>
<sequence>MVSNGRGRWNSRPQVVPDAPPAPASVPDPRRFGRQLLPYLDDAYRYARYLSRDQSAAEDIVQEAFLRALKGYASCHSNEKAWLFAIVRNCFIDWGKSNRLGNAGDAADITEILTDADTPETALQRQFDALSVRDAIAGLPEPFREAIILRELDALSYREIASITDVPIGTVMSRLARARILLATLFLSGERKGMRA</sequence>
<dbReference type="Pfam" id="PF04542">
    <property type="entry name" value="Sigma70_r2"/>
    <property type="match status" value="1"/>
</dbReference>
<keyword evidence="3" id="KW-0731">Sigma factor</keyword>
<evidence type="ECO:0000259" key="6">
    <source>
        <dbReference type="Pfam" id="PF04542"/>
    </source>
</evidence>
<dbReference type="SUPFAM" id="SSF88659">
    <property type="entry name" value="Sigma3 and sigma4 domains of RNA polymerase sigma factors"/>
    <property type="match status" value="1"/>
</dbReference>
<accession>A0ABU4PPW9</accession>
<dbReference type="NCBIfam" id="TIGR02937">
    <property type="entry name" value="sigma70-ECF"/>
    <property type="match status" value="1"/>
</dbReference>
<dbReference type="Proteomes" id="UP001279660">
    <property type="component" value="Unassembled WGS sequence"/>
</dbReference>
<feature type="domain" description="RNA polymerase sigma factor 70 region 4 type 2" evidence="7">
    <location>
        <begin position="131"/>
        <end position="180"/>
    </location>
</feature>
<gene>
    <name evidence="8" type="ORF">SIL82_15580</name>
</gene>
<dbReference type="InterPro" id="IPR013249">
    <property type="entry name" value="RNA_pol_sigma70_r4_t2"/>
</dbReference>
<evidence type="ECO:0000313" key="8">
    <source>
        <dbReference type="EMBL" id="MDX5985675.1"/>
    </source>
</evidence>
<dbReference type="Gene3D" id="1.10.1740.10">
    <property type="match status" value="1"/>
</dbReference>
<keyword evidence="9" id="KW-1185">Reference proteome</keyword>
<comment type="similarity">
    <text evidence="1">Belongs to the sigma-70 factor family. ECF subfamily.</text>
</comment>
<dbReference type="PANTHER" id="PTHR43133">
    <property type="entry name" value="RNA POLYMERASE ECF-TYPE SIGMA FACTO"/>
    <property type="match status" value="1"/>
</dbReference>
<name>A0ABU4PPW9_9SPHN</name>
<feature type="domain" description="RNA polymerase sigma-70 region 2" evidence="6">
    <location>
        <begin position="39"/>
        <end position="98"/>
    </location>
</feature>
<dbReference type="SUPFAM" id="SSF88946">
    <property type="entry name" value="Sigma2 domain of RNA polymerase sigma factors"/>
    <property type="match status" value="1"/>
</dbReference>
<dbReference type="PANTHER" id="PTHR43133:SF25">
    <property type="entry name" value="RNA POLYMERASE SIGMA FACTOR RFAY-RELATED"/>
    <property type="match status" value="1"/>
</dbReference>
<protein>
    <submittedName>
        <fullName evidence="8">Sigma-70 family RNA polymerase sigma factor</fullName>
    </submittedName>
</protein>
<organism evidence="8 9">
    <name type="scientific">Sphingomonas echinoides</name>
    <dbReference type="NCBI Taxonomy" id="59803"/>
    <lineage>
        <taxon>Bacteria</taxon>
        <taxon>Pseudomonadati</taxon>
        <taxon>Pseudomonadota</taxon>
        <taxon>Alphaproteobacteria</taxon>
        <taxon>Sphingomonadales</taxon>
        <taxon>Sphingomonadaceae</taxon>
        <taxon>Sphingomonas</taxon>
    </lineage>
</organism>